<evidence type="ECO:0000256" key="16">
    <source>
        <dbReference type="ARBA" id="ARBA00082106"/>
    </source>
</evidence>
<evidence type="ECO:0000256" key="4">
    <source>
        <dbReference type="ARBA" id="ARBA00022824"/>
    </source>
</evidence>
<dbReference type="FunFam" id="3.40.50.720:FF:000346">
    <property type="entry name" value="C-3 sterol dehydrogenase/C-4 decarboxylase"/>
    <property type="match status" value="1"/>
</dbReference>
<evidence type="ECO:0000256" key="14">
    <source>
        <dbReference type="ARBA" id="ARBA00081397"/>
    </source>
</evidence>
<dbReference type="Proteomes" id="UP001163105">
    <property type="component" value="Unassembled WGS sequence"/>
</dbReference>
<dbReference type="Gene3D" id="3.40.50.720">
    <property type="entry name" value="NAD(P)-binding Rossmann-like Domain"/>
    <property type="match status" value="1"/>
</dbReference>
<comment type="similarity">
    <text evidence="2">Belongs to the 3-beta-HSD family.</text>
</comment>
<dbReference type="EMBL" id="JAQHRD010000001">
    <property type="protein sequence ID" value="KAJ6445699.1"/>
    <property type="molecule type" value="Genomic_DNA"/>
</dbReference>
<evidence type="ECO:0000256" key="3">
    <source>
        <dbReference type="ARBA" id="ARBA00022516"/>
    </source>
</evidence>
<dbReference type="SUPFAM" id="SSF51735">
    <property type="entry name" value="NAD(P)-binding Rossmann-fold domains"/>
    <property type="match status" value="1"/>
</dbReference>
<dbReference type="PANTHER" id="PTHR43245">
    <property type="entry name" value="BIFUNCTIONAL POLYMYXIN RESISTANCE PROTEIN ARNA"/>
    <property type="match status" value="1"/>
</dbReference>
<keyword evidence="9" id="KW-0472">Membrane</keyword>
<evidence type="ECO:0000256" key="12">
    <source>
        <dbReference type="ARBA" id="ARBA00067985"/>
    </source>
</evidence>
<evidence type="ECO:0000313" key="19">
    <source>
        <dbReference type="Proteomes" id="UP001163105"/>
    </source>
</evidence>
<evidence type="ECO:0000256" key="1">
    <source>
        <dbReference type="ARBA" id="ARBA00004406"/>
    </source>
</evidence>
<keyword evidence="5" id="KW-0752">Steroid biosynthesis</keyword>
<comment type="subunit">
    <text evidence="10">Heterotetramer of ERG25, ERG26, ERG27 and ERG28. ERG28 acts as a scaffold to tether ERG27 and other 4,4-demethylation-related enzymes, forming a demethylation enzyme complex, in the endoplasmic reticulum.</text>
</comment>
<dbReference type="PANTHER" id="PTHR43245:SF51">
    <property type="entry name" value="SHORT CHAIN DEHYDROGENASE_REDUCTASE FAMILY 42E, MEMBER 2"/>
    <property type="match status" value="1"/>
</dbReference>
<evidence type="ECO:0000256" key="8">
    <source>
        <dbReference type="ARBA" id="ARBA00023098"/>
    </source>
</evidence>
<evidence type="ECO:0000256" key="11">
    <source>
        <dbReference type="ARBA" id="ARBA00067470"/>
    </source>
</evidence>
<evidence type="ECO:0000256" key="10">
    <source>
        <dbReference type="ARBA" id="ARBA00046995"/>
    </source>
</evidence>
<keyword evidence="3" id="KW-0444">Lipid biosynthesis</keyword>
<gene>
    <name evidence="18" type="primary">NSDHL</name>
    <name evidence="18" type="ORF">O9K51_00462</name>
</gene>
<dbReference type="GO" id="GO:0005789">
    <property type="term" value="C:endoplasmic reticulum membrane"/>
    <property type="evidence" value="ECO:0007669"/>
    <property type="project" value="UniProtKB-SubCell"/>
</dbReference>
<evidence type="ECO:0000256" key="7">
    <source>
        <dbReference type="ARBA" id="ARBA00023027"/>
    </source>
</evidence>
<proteinExistence type="inferred from homology"/>
<evidence type="ECO:0000256" key="13">
    <source>
        <dbReference type="ARBA" id="ARBA00081267"/>
    </source>
</evidence>
<protein>
    <recommendedName>
        <fullName evidence="12">Sterol-4-alpha-carboxylate 3-dehydrogenase ERG26, decarboxylating</fullName>
    </recommendedName>
    <alternativeName>
        <fullName evidence="15 16">C-3 Sterol dehydrogenase ERG26</fullName>
    </alternativeName>
    <alternativeName>
        <fullName evidence="13 14">C-4 decarboxylase ERG26</fullName>
    </alternativeName>
    <alternativeName>
        <fullName evidence="11">Sterol-4-alpha-carboxylate 3-dehydrogenase erg26, decarboxylating</fullName>
    </alternativeName>
</protein>
<dbReference type="GO" id="GO:0006696">
    <property type="term" value="P:ergosterol biosynthetic process"/>
    <property type="evidence" value="ECO:0007669"/>
    <property type="project" value="UniProtKB-ARBA"/>
</dbReference>
<dbReference type="Pfam" id="PF01073">
    <property type="entry name" value="3Beta_HSD"/>
    <property type="match status" value="1"/>
</dbReference>
<keyword evidence="6" id="KW-0560">Oxidoreductase</keyword>
<sequence>MRTHAAMAPKQPRGGGDLGHILVIGGNGFLGHHIVTQALTGHGGRWSARAVTSVDLRCDKNRVDGAAYRECDITDEPRLRALFEELRPDVVVHTASPVASGENKVARDLYKKVNVDGTAAVVAACQAAKVKALVYTSSASVISDNQSDLRNADERWPVIRGDQQHEYYSETKAAAEEIVIKANRQSPSNLLTTSLRPAGIFGEGDAQTLAGFLRAYRTGKTNIQLGDNTNIFDFTYVGNVAHAHLLAARALLVTAAAATAPLDHERVDGEVFFVTNDAPCYFWDFARAVWSAAGHDKGTEGVWILSRSLGTTMGFASEVVFGILQKPPTFTRQRAVMATMTRYYNITKAKTVLRYVPPWTLQDGVDRGVAWFLEQDKKVDVKAQ</sequence>
<dbReference type="InterPro" id="IPR036291">
    <property type="entry name" value="NAD(P)-bd_dom_sf"/>
</dbReference>
<keyword evidence="19" id="KW-1185">Reference proteome</keyword>
<evidence type="ECO:0000256" key="2">
    <source>
        <dbReference type="ARBA" id="ARBA00009219"/>
    </source>
</evidence>
<dbReference type="InterPro" id="IPR050177">
    <property type="entry name" value="Lipid_A_modif_metabolic_enz"/>
</dbReference>
<name>A0AB34G3I6_9HYPO</name>
<dbReference type="InterPro" id="IPR002225">
    <property type="entry name" value="3Beta_OHSteriod_DH/Estase"/>
</dbReference>
<evidence type="ECO:0000256" key="5">
    <source>
        <dbReference type="ARBA" id="ARBA00022955"/>
    </source>
</evidence>
<evidence type="ECO:0000313" key="18">
    <source>
        <dbReference type="EMBL" id="KAJ6445699.1"/>
    </source>
</evidence>
<keyword evidence="4" id="KW-0256">Endoplasmic reticulum</keyword>
<evidence type="ECO:0000256" key="9">
    <source>
        <dbReference type="ARBA" id="ARBA00023136"/>
    </source>
</evidence>
<comment type="subcellular location">
    <subcellularLocation>
        <location evidence="1">Endoplasmic reticulum membrane</location>
        <topology evidence="1">Peripheral membrane protein</topology>
    </subcellularLocation>
</comment>
<accession>A0AB34G3I6</accession>
<evidence type="ECO:0000256" key="15">
    <source>
        <dbReference type="ARBA" id="ARBA00081452"/>
    </source>
</evidence>
<keyword evidence="7" id="KW-0520">NAD</keyword>
<dbReference type="GO" id="GO:0000252">
    <property type="term" value="F:3-beta-hydroxysteroid dehydrogenase [NAD(P)+]/C4-decarboxylase activity"/>
    <property type="evidence" value="ECO:0007669"/>
    <property type="project" value="UniProtKB-ARBA"/>
</dbReference>
<feature type="domain" description="3-beta hydroxysteroid dehydrogenase/isomerase" evidence="17">
    <location>
        <begin position="22"/>
        <end position="299"/>
    </location>
</feature>
<keyword evidence="8" id="KW-0443">Lipid metabolism</keyword>
<comment type="caution">
    <text evidence="18">The sequence shown here is derived from an EMBL/GenBank/DDBJ whole genome shotgun (WGS) entry which is preliminary data.</text>
</comment>
<reference evidence="18" key="1">
    <citation type="submission" date="2023-01" db="EMBL/GenBank/DDBJ databases">
        <title>The growth and conidiation of Purpureocillium lavendulum are regulated by nitrogen source and histone H3K14 acetylation.</title>
        <authorList>
            <person name="Tang P."/>
            <person name="Han J."/>
            <person name="Zhang C."/>
            <person name="Tang P."/>
            <person name="Qi F."/>
            <person name="Zhang K."/>
            <person name="Liang L."/>
        </authorList>
    </citation>
    <scope>NUCLEOTIDE SEQUENCE</scope>
    <source>
        <strain evidence="18">YMF1.00683</strain>
    </source>
</reference>
<evidence type="ECO:0000259" key="17">
    <source>
        <dbReference type="Pfam" id="PF01073"/>
    </source>
</evidence>
<evidence type="ECO:0000256" key="6">
    <source>
        <dbReference type="ARBA" id="ARBA00023002"/>
    </source>
</evidence>
<dbReference type="AlphaFoldDB" id="A0AB34G3I6"/>
<organism evidence="18 19">
    <name type="scientific">Purpureocillium lavendulum</name>
    <dbReference type="NCBI Taxonomy" id="1247861"/>
    <lineage>
        <taxon>Eukaryota</taxon>
        <taxon>Fungi</taxon>
        <taxon>Dikarya</taxon>
        <taxon>Ascomycota</taxon>
        <taxon>Pezizomycotina</taxon>
        <taxon>Sordariomycetes</taxon>
        <taxon>Hypocreomycetidae</taxon>
        <taxon>Hypocreales</taxon>
        <taxon>Ophiocordycipitaceae</taxon>
        <taxon>Purpureocillium</taxon>
    </lineage>
</organism>